<dbReference type="AlphaFoldDB" id="A0A0L9Y5F6"/>
<sequence>MAKVNYINQASFYDQNTDCLKITEAPIIIKAETKVFSYKYVFSEADCNCSENCYPGKGDDVGFTLIFGNYGEETYTPTSTTDPTVIDTLDLSNIYNASLKVMDLCIGKNFKVFDITGVTPGSGQGTEVIPGETEFIGGSVYTLEIRECYENPETGEKCTAAFCLPCHSVFCITMLFQVEFTPCSKLKNGGFCNGTTPSLENWIAIPATGGGTVQAVASYTSSTNVNVTPKDGDCGFALLKTGANEVKSILKQTFEVKAGDVLSFYAFFDLMDIPGWPDEAQVIVIKNSSGNVIDTIVTKNAHYVSTDWEYYSYNVEECGTITFEASVKNVREPILPDGYLAIDAVTITHP</sequence>
<dbReference type="Proteomes" id="UP000476820">
    <property type="component" value="Unassembled WGS sequence"/>
</dbReference>
<gene>
    <name evidence="1" type="ORF">FC774_10695</name>
    <name evidence="2" type="ORF">FDB51_00755</name>
</gene>
<name>A0A0L9Y5F6_CLOBO</name>
<accession>A0A0L9Y5F6</accession>
<dbReference type="Proteomes" id="UP000473681">
    <property type="component" value="Unassembled WGS sequence"/>
</dbReference>
<dbReference type="OrthoDB" id="1914174at2"/>
<protein>
    <submittedName>
        <fullName evidence="1">Uncharacterized protein</fullName>
    </submittedName>
</protein>
<organism evidence="1 4">
    <name type="scientific">Clostridium botulinum</name>
    <dbReference type="NCBI Taxonomy" id="1491"/>
    <lineage>
        <taxon>Bacteria</taxon>
        <taxon>Bacillati</taxon>
        <taxon>Bacillota</taxon>
        <taxon>Clostridia</taxon>
        <taxon>Eubacteriales</taxon>
        <taxon>Clostridiaceae</taxon>
        <taxon>Clostridium</taxon>
    </lineage>
</organism>
<reference evidence="3 4" key="1">
    <citation type="submission" date="2019-04" db="EMBL/GenBank/DDBJ databases">
        <title>Genome sequencing of Clostridium botulinum Groups I-IV and Clostridium butyricum.</title>
        <authorList>
            <person name="Brunt J."/>
            <person name="Van Vliet A.H.M."/>
            <person name="Stringer S.C."/>
            <person name="Carter A.T."/>
            <person name="Peck M.W."/>
        </authorList>
    </citation>
    <scope>NUCLEOTIDE SEQUENCE [LARGE SCALE GENOMIC DNA]</scope>
    <source>
        <strain evidence="1 4">1605</strain>
        <strain evidence="2 3">CB-K-33E</strain>
    </source>
</reference>
<dbReference type="EMBL" id="SWVK01000001">
    <property type="protein sequence ID" value="NFN33680.1"/>
    <property type="molecule type" value="Genomic_DNA"/>
</dbReference>
<dbReference type="RefSeq" id="WP_053342655.1">
    <property type="nucleotide sequence ID" value="NZ_JACBBZ010000003.1"/>
</dbReference>
<evidence type="ECO:0000313" key="2">
    <source>
        <dbReference type="EMBL" id="NFN33680.1"/>
    </source>
</evidence>
<evidence type="ECO:0000313" key="1">
    <source>
        <dbReference type="EMBL" id="NFF88336.1"/>
    </source>
</evidence>
<dbReference type="EMBL" id="SWOV01000027">
    <property type="protein sequence ID" value="NFF88336.1"/>
    <property type="molecule type" value="Genomic_DNA"/>
</dbReference>
<proteinExistence type="predicted"/>
<evidence type="ECO:0000313" key="3">
    <source>
        <dbReference type="Proteomes" id="UP000473681"/>
    </source>
</evidence>
<comment type="caution">
    <text evidence="1">The sequence shown here is derived from an EMBL/GenBank/DDBJ whole genome shotgun (WGS) entry which is preliminary data.</text>
</comment>
<evidence type="ECO:0000313" key="4">
    <source>
        <dbReference type="Proteomes" id="UP000476820"/>
    </source>
</evidence>